<protein>
    <submittedName>
        <fullName evidence="1">Uncharacterized protein</fullName>
    </submittedName>
</protein>
<name>A0A0G1U7Q2_9BACT</name>
<dbReference type="Proteomes" id="UP000034403">
    <property type="component" value="Unassembled WGS sequence"/>
</dbReference>
<accession>A0A0G1U7Q2</accession>
<gene>
    <name evidence="1" type="ORF">UY20_C0001G0007</name>
</gene>
<organism evidence="1 2">
    <name type="scientific">Candidatus Yanofskybacteria bacterium GW2011_GWA1_48_10</name>
    <dbReference type="NCBI Taxonomy" id="1619022"/>
    <lineage>
        <taxon>Bacteria</taxon>
        <taxon>Candidatus Yanofskyibacteriota</taxon>
    </lineage>
</organism>
<sequence>MRAKKPVCSTCGSSFKVLKMWHVNLWLCRKHRVERRKGWFKKDKNAHFETLEELEEAYENSRLGFRTKGKWPEFKVFFRDVSGVRKSLREVADKYNVDLNRVCTWYRRASKFIHGRPTAHDRRALWAQENKLKRVKADAMADPCLFEAIRAAGLRGYAVRLIPCYDGQRLASYQKNRFIINGIRLSLHRDWKLAARSRKWSWKARTSRLHLSDCLLLQAGREKPRFFLVLVKEVSSKYMRNGDLIITIPVEGRNEWTKYEDNWRKVCGPPKLKMAKAALQPERAGSALAGEGSIA</sequence>
<evidence type="ECO:0000313" key="1">
    <source>
        <dbReference type="EMBL" id="KKU90156.1"/>
    </source>
</evidence>
<proteinExistence type="predicted"/>
<dbReference type="AlphaFoldDB" id="A0A0G1U7Q2"/>
<evidence type="ECO:0000313" key="2">
    <source>
        <dbReference type="Proteomes" id="UP000034403"/>
    </source>
</evidence>
<comment type="caution">
    <text evidence="1">The sequence shown here is derived from an EMBL/GenBank/DDBJ whole genome shotgun (WGS) entry which is preliminary data.</text>
</comment>
<reference evidence="1 2" key="1">
    <citation type="journal article" date="2015" name="Nature">
        <title>rRNA introns, odd ribosomes, and small enigmatic genomes across a large radiation of phyla.</title>
        <authorList>
            <person name="Brown C.T."/>
            <person name="Hug L.A."/>
            <person name="Thomas B.C."/>
            <person name="Sharon I."/>
            <person name="Castelle C.J."/>
            <person name="Singh A."/>
            <person name="Wilkins M.J."/>
            <person name="Williams K.H."/>
            <person name="Banfield J.F."/>
        </authorList>
    </citation>
    <scope>NUCLEOTIDE SEQUENCE [LARGE SCALE GENOMIC DNA]</scope>
</reference>
<dbReference type="EMBL" id="LCPC01000001">
    <property type="protein sequence ID" value="KKU90156.1"/>
    <property type="molecule type" value="Genomic_DNA"/>
</dbReference>